<reference evidence="3" key="1">
    <citation type="submission" date="2018-05" db="EMBL/GenBank/DDBJ databases">
        <authorList>
            <person name="Li X."/>
        </authorList>
    </citation>
    <scope>NUCLEOTIDE SEQUENCE [LARGE SCALE GENOMIC DNA]</scope>
    <source>
        <strain evidence="3">YIM 73061</strain>
    </source>
</reference>
<sequence length="228" mass="24148">MSEIPENPERAEVLTSAAPPVRTAEFAAYLAARMCHDFISPASAIVSGLDLLDDPSAQDMREEAMGLIASSARKLADLLAFSRVAFGASASAETFDARDLHKLAQGVFGHMRAELDWAVEAPAVNKPAARTLLNLAQLAGGALPTGGTARIRAVQEGASLAIAAESRGPRARLRPEVLAGLRGEPLSEGLHGHWVQAYYIHLFLNDAGGRVFADVNEERVVFAATVPV</sequence>
<dbReference type="Pfam" id="PF10090">
    <property type="entry name" value="HPTransfase"/>
    <property type="match status" value="1"/>
</dbReference>
<feature type="domain" description="Histidine phosphotransferase ChpT C-terminal" evidence="1">
    <location>
        <begin position="98"/>
        <end position="218"/>
    </location>
</feature>
<comment type="caution">
    <text evidence="2">The sequence shown here is derived from an EMBL/GenBank/DDBJ whole genome shotgun (WGS) entry which is preliminary data.</text>
</comment>
<gene>
    <name evidence="2" type="ORF">DJ018_07150</name>
</gene>
<keyword evidence="3" id="KW-1185">Reference proteome</keyword>
<dbReference type="Gene3D" id="1.10.287.130">
    <property type="match status" value="1"/>
</dbReference>
<dbReference type="InterPro" id="IPR018762">
    <property type="entry name" value="ChpT_C"/>
</dbReference>
<evidence type="ECO:0000313" key="2">
    <source>
        <dbReference type="EMBL" id="RAK57692.1"/>
    </source>
</evidence>
<name>A0A328ARM3_9CAUL</name>
<evidence type="ECO:0000259" key="1">
    <source>
        <dbReference type="Pfam" id="PF10090"/>
    </source>
</evidence>
<dbReference type="Proteomes" id="UP000249725">
    <property type="component" value="Unassembled WGS sequence"/>
</dbReference>
<dbReference type="AlphaFoldDB" id="A0A328ARM3"/>
<dbReference type="Gene3D" id="3.30.565.10">
    <property type="entry name" value="Histidine kinase-like ATPase, C-terminal domain"/>
    <property type="match status" value="1"/>
</dbReference>
<dbReference type="InterPro" id="IPR036890">
    <property type="entry name" value="HATPase_C_sf"/>
</dbReference>
<dbReference type="RefSeq" id="WP_111514143.1">
    <property type="nucleotide sequence ID" value="NZ_QFYR01000001.1"/>
</dbReference>
<dbReference type="NCBIfam" id="NF046025">
    <property type="entry name" value="HisPtaseChptCaul"/>
    <property type="match status" value="1"/>
</dbReference>
<organism evidence="2 3">
    <name type="scientific">Phenylobacterium deserti</name>
    <dbReference type="NCBI Taxonomy" id="1914756"/>
    <lineage>
        <taxon>Bacteria</taxon>
        <taxon>Pseudomonadati</taxon>
        <taxon>Pseudomonadota</taxon>
        <taxon>Alphaproteobacteria</taxon>
        <taxon>Caulobacterales</taxon>
        <taxon>Caulobacteraceae</taxon>
        <taxon>Phenylobacterium</taxon>
    </lineage>
</organism>
<evidence type="ECO:0000313" key="3">
    <source>
        <dbReference type="Proteomes" id="UP000249725"/>
    </source>
</evidence>
<accession>A0A328ARM3</accession>
<protein>
    <submittedName>
        <fullName evidence="2">Histidine phosphotransferase</fullName>
    </submittedName>
</protein>
<dbReference type="GO" id="GO:0016740">
    <property type="term" value="F:transferase activity"/>
    <property type="evidence" value="ECO:0007669"/>
    <property type="project" value="UniProtKB-KW"/>
</dbReference>
<proteinExistence type="predicted"/>
<keyword evidence="2" id="KW-0808">Transferase</keyword>
<dbReference type="OrthoDB" id="9803702at2"/>
<dbReference type="EMBL" id="QFYR01000001">
    <property type="protein sequence ID" value="RAK57692.1"/>
    <property type="molecule type" value="Genomic_DNA"/>
</dbReference>